<keyword evidence="1" id="KW-0472">Membrane</keyword>
<dbReference type="Proteomes" id="UP000480178">
    <property type="component" value="Chromosome"/>
</dbReference>
<sequence length="269" mass="31098">MFEKMIKYLRVFNTLIVALFLLIILFVIIKYGDKIMANIIYSTDDLYATNYEDDIIVGEKLEQAKKDSLILQGLSYDAPQSIRNSTNKLVVISALTYEQARKVEETAGSAGDISFNFSIYNCLNIVFLDKDYKVIRRLLNKKGFISDYEIPSNHSRDDKPDTTVKLITYLIGFEDSNKDGVLNVSDHKDLYISDLSGGNLTKVTRNIDLVRYEFQNNYSKIFITYKDRSSEREEYKKEKYAIYTIATGKLQKLNELEKELAEIEKMLIN</sequence>
<name>A0A6C0GCW4_9BACT</name>
<keyword evidence="1" id="KW-0812">Transmembrane</keyword>
<dbReference type="RefSeq" id="WP_162441873.1">
    <property type="nucleotide sequence ID" value="NZ_CP048222.1"/>
</dbReference>
<evidence type="ECO:0000313" key="2">
    <source>
        <dbReference type="EMBL" id="QHT65795.1"/>
    </source>
</evidence>
<dbReference type="KEGG" id="rhoz:GXP67_03505"/>
<evidence type="ECO:0000256" key="1">
    <source>
        <dbReference type="SAM" id="Phobius"/>
    </source>
</evidence>
<dbReference type="EMBL" id="CP048222">
    <property type="protein sequence ID" value="QHT65795.1"/>
    <property type="molecule type" value="Genomic_DNA"/>
</dbReference>
<dbReference type="AlphaFoldDB" id="A0A6C0GCW4"/>
<keyword evidence="3" id="KW-1185">Reference proteome</keyword>
<keyword evidence="1" id="KW-1133">Transmembrane helix</keyword>
<feature type="transmembrane region" description="Helical" evidence="1">
    <location>
        <begin position="12"/>
        <end position="32"/>
    </location>
</feature>
<protein>
    <submittedName>
        <fullName evidence="2">Uncharacterized protein</fullName>
    </submittedName>
</protein>
<organism evidence="2 3">
    <name type="scientific">Rhodocytophaga rosea</name>
    <dbReference type="NCBI Taxonomy" id="2704465"/>
    <lineage>
        <taxon>Bacteria</taxon>
        <taxon>Pseudomonadati</taxon>
        <taxon>Bacteroidota</taxon>
        <taxon>Cytophagia</taxon>
        <taxon>Cytophagales</taxon>
        <taxon>Rhodocytophagaceae</taxon>
        <taxon>Rhodocytophaga</taxon>
    </lineage>
</organism>
<accession>A0A6C0GCW4</accession>
<evidence type="ECO:0000313" key="3">
    <source>
        <dbReference type="Proteomes" id="UP000480178"/>
    </source>
</evidence>
<proteinExistence type="predicted"/>
<reference evidence="2 3" key="1">
    <citation type="submission" date="2020-01" db="EMBL/GenBank/DDBJ databases">
        <authorList>
            <person name="Kim M.K."/>
        </authorList>
    </citation>
    <scope>NUCLEOTIDE SEQUENCE [LARGE SCALE GENOMIC DNA]</scope>
    <source>
        <strain evidence="2 3">172606-1</strain>
    </source>
</reference>
<gene>
    <name evidence="2" type="ORF">GXP67_03505</name>
</gene>